<gene>
    <name evidence="1" type="ORF">JO380_002779</name>
</gene>
<evidence type="ECO:0000313" key="2">
    <source>
        <dbReference type="Proteomes" id="UP001240250"/>
    </source>
</evidence>
<dbReference type="EMBL" id="JAUSVM010000001">
    <property type="protein sequence ID" value="MDQ0426398.1"/>
    <property type="molecule type" value="Genomic_DNA"/>
</dbReference>
<evidence type="ECO:0000313" key="1">
    <source>
        <dbReference type="EMBL" id="MDQ0426398.1"/>
    </source>
</evidence>
<keyword evidence="2" id="KW-1185">Reference proteome</keyword>
<accession>A0ABU0GMW9</accession>
<protein>
    <submittedName>
        <fullName evidence="1">ABC-type uncharacterized transport system permease subunit</fullName>
    </submittedName>
</protein>
<reference evidence="1 2" key="1">
    <citation type="submission" date="2023-07" db="EMBL/GenBank/DDBJ databases">
        <title>Sequencing the genomes of 1000 actinobacteria strains.</title>
        <authorList>
            <person name="Klenk H.-P."/>
        </authorList>
    </citation>
    <scope>NUCLEOTIDE SEQUENCE [LARGE SCALE GENOMIC DNA]</scope>
    <source>
        <strain evidence="1 2">DSM 14785</strain>
    </source>
</reference>
<name>A0ABU0GMW9_9CELL</name>
<sequence>METTTIVMSATQHAYARTLAPTFGFQGIALPIVGQKFRQRPATSRTDLRHRTP</sequence>
<proteinExistence type="predicted"/>
<dbReference type="Proteomes" id="UP001240250">
    <property type="component" value="Unassembled WGS sequence"/>
</dbReference>
<comment type="caution">
    <text evidence="1">The sequence shown here is derived from an EMBL/GenBank/DDBJ whole genome shotgun (WGS) entry which is preliminary data.</text>
</comment>
<organism evidence="1 2">
    <name type="scientific">Cellulomonas iranensis</name>
    <dbReference type="NCBI Taxonomy" id="76862"/>
    <lineage>
        <taxon>Bacteria</taxon>
        <taxon>Bacillati</taxon>
        <taxon>Actinomycetota</taxon>
        <taxon>Actinomycetes</taxon>
        <taxon>Micrococcales</taxon>
        <taxon>Cellulomonadaceae</taxon>
        <taxon>Cellulomonas</taxon>
    </lineage>
</organism>